<reference evidence="3" key="1">
    <citation type="submission" date="2011-07" db="EMBL/GenBank/DDBJ databases">
        <authorList>
            <consortium name="Caenorhabditis brenneri Sequencing and Analysis Consortium"/>
            <person name="Wilson R.K."/>
        </authorList>
    </citation>
    <scope>NUCLEOTIDE SEQUENCE [LARGE SCALE GENOMIC DNA]</scope>
    <source>
        <strain evidence="3">PB2801</strain>
    </source>
</reference>
<dbReference type="HOGENOM" id="CLU_2624198_0_0_1"/>
<accession>G0N7U1</accession>
<dbReference type="InParanoid" id="G0N7U1"/>
<proteinExistence type="predicted"/>
<organism evidence="3">
    <name type="scientific">Caenorhabditis brenneri</name>
    <name type="common">Nematode worm</name>
    <dbReference type="NCBI Taxonomy" id="135651"/>
    <lineage>
        <taxon>Eukaryota</taxon>
        <taxon>Metazoa</taxon>
        <taxon>Ecdysozoa</taxon>
        <taxon>Nematoda</taxon>
        <taxon>Chromadorea</taxon>
        <taxon>Rhabditida</taxon>
        <taxon>Rhabditina</taxon>
        <taxon>Rhabditomorpha</taxon>
        <taxon>Rhabditoidea</taxon>
        <taxon>Rhabditidae</taxon>
        <taxon>Peloderinae</taxon>
        <taxon>Caenorhabditis</taxon>
    </lineage>
</organism>
<protein>
    <submittedName>
        <fullName evidence="2">Uncharacterized protein</fullName>
    </submittedName>
</protein>
<name>G0N7U1_CAEBE</name>
<feature type="compositionally biased region" description="Polar residues" evidence="1">
    <location>
        <begin position="38"/>
        <end position="55"/>
    </location>
</feature>
<gene>
    <name evidence="2" type="ORF">CAEBREN_20029</name>
</gene>
<evidence type="ECO:0000313" key="2">
    <source>
        <dbReference type="EMBL" id="EGT54912.1"/>
    </source>
</evidence>
<evidence type="ECO:0000313" key="3">
    <source>
        <dbReference type="Proteomes" id="UP000008068"/>
    </source>
</evidence>
<dbReference type="EMBL" id="GL379848">
    <property type="protein sequence ID" value="EGT54912.1"/>
    <property type="molecule type" value="Genomic_DNA"/>
</dbReference>
<sequence length="78" mass="8920">MQLKKPVILRRREMKRAKELQKKKDKKNPQCGEEVKSSNKQNNGRGESQACQSTPRIGGGLCQPRKQLEKANSTENRN</sequence>
<keyword evidence="3" id="KW-1185">Reference proteome</keyword>
<feature type="region of interest" description="Disordered" evidence="1">
    <location>
        <begin position="1"/>
        <end position="78"/>
    </location>
</feature>
<dbReference type="AlphaFoldDB" id="G0N7U1"/>
<evidence type="ECO:0000256" key="1">
    <source>
        <dbReference type="SAM" id="MobiDB-lite"/>
    </source>
</evidence>
<dbReference type="Proteomes" id="UP000008068">
    <property type="component" value="Unassembled WGS sequence"/>
</dbReference>